<dbReference type="HOGENOM" id="CLU_1955945_0_0_3"/>
<gene>
    <name evidence="1" type="ordered locus">Cyan7425_0375</name>
</gene>
<dbReference type="eggNOG" id="ENOG50342V8">
    <property type="taxonomic scope" value="Bacteria"/>
</dbReference>
<dbReference type="EMBL" id="CP001344">
    <property type="protein sequence ID" value="ACL42767.1"/>
    <property type="molecule type" value="Genomic_DNA"/>
</dbReference>
<evidence type="ECO:0000313" key="1">
    <source>
        <dbReference type="EMBL" id="ACL42767.1"/>
    </source>
</evidence>
<dbReference type="STRING" id="395961.Cyan7425_0375"/>
<organism evidence="1">
    <name type="scientific">Cyanothece sp. (strain PCC 7425 / ATCC 29141)</name>
    <dbReference type="NCBI Taxonomy" id="395961"/>
    <lineage>
        <taxon>Bacteria</taxon>
        <taxon>Bacillati</taxon>
        <taxon>Cyanobacteriota</taxon>
        <taxon>Cyanophyceae</taxon>
        <taxon>Gomontiellales</taxon>
        <taxon>Cyanothecaceae</taxon>
        <taxon>Cyanothece</taxon>
    </lineage>
</organism>
<reference evidence="1" key="1">
    <citation type="submission" date="2009-01" db="EMBL/GenBank/DDBJ databases">
        <title>Complete sequence of chromosome Cyanothece sp. PCC 7425.</title>
        <authorList>
            <consortium name="US DOE Joint Genome Institute"/>
            <person name="Lucas S."/>
            <person name="Copeland A."/>
            <person name="Lapidus A."/>
            <person name="Glavina del Rio T."/>
            <person name="Dalin E."/>
            <person name="Tice H."/>
            <person name="Bruce D."/>
            <person name="Goodwin L."/>
            <person name="Pitluck S."/>
            <person name="Sims D."/>
            <person name="Meineke L."/>
            <person name="Brettin T."/>
            <person name="Detter J.C."/>
            <person name="Han C."/>
            <person name="Larimer F."/>
            <person name="Land M."/>
            <person name="Hauser L."/>
            <person name="Kyrpides N."/>
            <person name="Ovchinnikova G."/>
            <person name="Liberton M."/>
            <person name="Stoeckel J."/>
            <person name="Banerjee A."/>
            <person name="Singh A."/>
            <person name="Page L."/>
            <person name="Sato H."/>
            <person name="Zhao L."/>
            <person name="Sherman L."/>
            <person name="Pakrasi H."/>
            <person name="Richardson P."/>
        </authorList>
    </citation>
    <scope>NUCLEOTIDE SEQUENCE</scope>
    <source>
        <strain evidence="1">PCC 7425</strain>
    </source>
</reference>
<dbReference type="KEGG" id="cyn:Cyan7425_0375"/>
<dbReference type="AlphaFoldDB" id="B8HSX0"/>
<name>B8HSX0_CYAP4</name>
<accession>B8HSX0</accession>
<sequence length="128" mass="14477">MSPQLKRWLGCKSDRSRLWDTVELSQHEVNHLQISRLSRIRMGQHRVSGIHGINSPVFHPEPIVVEYDGLLDEARVALHEGMTDQSIFSGAKMFLWLCWLSCQGINPIAVYIRHCKSINGGGLTSTPQ</sequence>
<protein>
    <submittedName>
        <fullName evidence="1">Uncharacterized protein</fullName>
    </submittedName>
</protein>
<proteinExistence type="predicted"/>